<reference evidence="2" key="1">
    <citation type="submission" date="2016-11" db="EMBL/GenBank/DDBJ databases">
        <authorList>
            <person name="Varghese N."/>
            <person name="Submissions S."/>
        </authorList>
    </citation>
    <scope>NUCLEOTIDE SEQUENCE [LARGE SCALE GENOMIC DNA]</scope>
    <source>
        <strain evidence="2">DSM 17456</strain>
    </source>
</reference>
<proteinExistence type="predicted"/>
<organism evidence="1 2">
    <name type="scientific">Halodesulfovibrio marinisediminis DSM 17456</name>
    <dbReference type="NCBI Taxonomy" id="1121457"/>
    <lineage>
        <taxon>Bacteria</taxon>
        <taxon>Pseudomonadati</taxon>
        <taxon>Thermodesulfobacteriota</taxon>
        <taxon>Desulfovibrionia</taxon>
        <taxon>Desulfovibrionales</taxon>
        <taxon>Desulfovibrionaceae</taxon>
        <taxon>Halodesulfovibrio</taxon>
    </lineage>
</organism>
<evidence type="ECO:0000313" key="1">
    <source>
        <dbReference type="EMBL" id="SIO40698.1"/>
    </source>
</evidence>
<dbReference type="RefSeq" id="WP_074217968.1">
    <property type="nucleotide sequence ID" value="NZ_FSRG01000009.1"/>
</dbReference>
<accession>A0A1N6J8K5</accession>
<dbReference type="AlphaFoldDB" id="A0A1N6J8K5"/>
<name>A0A1N6J8K5_9BACT</name>
<dbReference type="OrthoDB" id="5429738at2"/>
<keyword evidence="2" id="KW-1185">Reference proteome</keyword>
<protein>
    <submittedName>
        <fullName evidence="1">Uncharacterized protein</fullName>
    </submittedName>
</protein>
<sequence>MQEYSISKSSESKGCFGIMGHAGAGHVHSHSGFIQDDTVGFVVATTLMAQAYPVDTTIKSITVEGDCFVVATEDGGIGRARARRGINPYEAELVLRAVGGDAVYSQKLLLELFGRFYGQGVTEVPVALQIAMCHAVLNTFLAKYPENFVYEDERLAGTCGGCLGTVLTIDGHPVSVLATLNATAGGVGPIEDAEGNLAYGGKGIVMQHLGLESLPTIILESKAYVPSVCSDLSADVLWVRYNEEADNPVVGKALCCGAHDVNVVTMCSNTAYERGTTELATMTHQLGERIAELGVALSAAQTSAEKVSLIGELAELVSQDAGGVTFMSSDLNSVVGGGGLQPGMAAVLSMAVSGANIRRWRIPAVSQKDVMQYLRVIAAATPHLVENIDEAVQIVRERKVVMPPDTF</sequence>
<dbReference type="EMBL" id="FSRG01000009">
    <property type="protein sequence ID" value="SIO40698.1"/>
    <property type="molecule type" value="Genomic_DNA"/>
</dbReference>
<dbReference type="Proteomes" id="UP000184694">
    <property type="component" value="Unassembled WGS sequence"/>
</dbReference>
<evidence type="ECO:0000313" key="2">
    <source>
        <dbReference type="Proteomes" id="UP000184694"/>
    </source>
</evidence>
<dbReference type="STRING" id="1121457.SAMN02745161_3231"/>
<gene>
    <name evidence="1" type="ORF">SAMN02745161_3231</name>
</gene>